<dbReference type="Gene3D" id="2.60.40.1470">
    <property type="entry name" value="ApaG domain"/>
    <property type="match status" value="1"/>
</dbReference>
<dbReference type="Pfam" id="PF04379">
    <property type="entry name" value="DUF525"/>
    <property type="match status" value="1"/>
</dbReference>
<dbReference type="PANTHER" id="PTHR14289:SF16">
    <property type="entry name" value="POLYMERASE DELTA-INTERACTING PROTEIN 2"/>
    <property type="match status" value="1"/>
</dbReference>
<name>A0A845MLA2_9PROT</name>
<dbReference type="HAMAP" id="MF_00791">
    <property type="entry name" value="ApaG"/>
    <property type="match status" value="1"/>
</dbReference>
<dbReference type="InterPro" id="IPR007474">
    <property type="entry name" value="ApaG_domain"/>
</dbReference>
<dbReference type="PANTHER" id="PTHR14289">
    <property type="entry name" value="F-BOX ONLY PROTEIN 3"/>
    <property type="match status" value="1"/>
</dbReference>
<dbReference type="GO" id="GO:0070987">
    <property type="term" value="P:error-free translesion synthesis"/>
    <property type="evidence" value="ECO:0007669"/>
    <property type="project" value="TreeGrafter"/>
</dbReference>
<comment type="caution">
    <text evidence="4">The sequence shown here is derived from an EMBL/GenBank/DDBJ whole genome shotgun (WGS) entry which is preliminary data.</text>
</comment>
<keyword evidence="5" id="KW-1185">Reference proteome</keyword>
<evidence type="ECO:0000256" key="2">
    <source>
        <dbReference type="HAMAP-Rule" id="MF_00791"/>
    </source>
</evidence>
<organism evidence="4 5">
    <name type="scientific">Sneathiella chungangensis</name>
    <dbReference type="NCBI Taxonomy" id="1418234"/>
    <lineage>
        <taxon>Bacteria</taxon>
        <taxon>Pseudomonadati</taxon>
        <taxon>Pseudomonadota</taxon>
        <taxon>Alphaproteobacteria</taxon>
        <taxon>Sneathiellales</taxon>
        <taxon>Sneathiellaceae</taxon>
        <taxon>Sneathiella</taxon>
    </lineage>
</organism>
<reference evidence="4 5" key="1">
    <citation type="journal article" date="2014" name="Int. J. Syst. Evol. Microbiol.">
        <title>Sneathiella chungangensis sp. nov., isolated from a marine sand, and emended description of the genus Sneathiella.</title>
        <authorList>
            <person name="Siamphan C."/>
            <person name="Kim H."/>
            <person name="Lee J.S."/>
            <person name="Kim W."/>
        </authorList>
    </citation>
    <scope>NUCLEOTIDE SEQUENCE [LARGE SCALE GENOMIC DNA]</scope>
    <source>
        <strain evidence="4 5">KCTC 32476</strain>
    </source>
</reference>
<dbReference type="InterPro" id="IPR023065">
    <property type="entry name" value="Uncharacterised_ApaG"/>
</dbReference>
<dbReference type="Proteomes" id="UP000445696">
    <property type="component" value="Unassembled WGS sequence"/>
</dbReference>
<sequence>MGIAGAYSKITENIRVSVTPVYLQDRSRPDDGLYVWAYQVRIENQGTGTVTLRNRHWRITDAEGRTETVDGEGVVGEQPVLAPGEVYEYASGTPLSTPSGIMVGSYDMESEEGILFAVDIPAFSLDSPDAISALH</sequence>
<gene>
    <name evidence="2 4" type="primary">apaG</name>
    <name evidence="4" type="ORF">GQF03_18315</name>
</gene>
<proteinExistence type="inferred from homology"/>
<protein>
    <recommendedName>
        <fullName evidence="1 2">Protein ApaG</fullName>
    </recommendedName>
</protein>
<dbReference type="InterPro" id="IPR036767">
    <property type="entry name" value="ApaG_sf"/>
</dbReference>
<dbReference type="AlphaFoldDB" id="A0A845MLA2"/>
<dbReference type="OrthoDB" id="9795226at2"/>
<evidence type="ECO:0000256" key="1">
    <source>
        <dbReference type="ARBA" id="ARBA00017693"/>
    </source>
</evidence>
<dbReference type="NCBIfam" id="NF003967">
    <property type="entry name" value="PRK05461.1"/>
    <property type="match status" value="1"/>
</dbReference>
<dbReference type="PROSITE" id="PS51087">
    <property type="entry name" value="APAG"/>
    <property type="match status" value="1"/>
</dbReference>
<evidence type="ECO:0000259" key="3">
    <source>
        <dbReference type="PROSITE" id="PS51087"/>
    </source>
</evidence>
<dbReference type="RefSeq" id="WP_161340741.1">
    <property type="nucleotide sequence ID" value="NZ_JBHSDG010000003.1"/>
</dbReference>
<accession>A0A845MLA2</accession>
<evidence type="ECO:0000313" key="4">
    <source>
        <dbReference type="EMBL" id="MZR24295.1"/>
    </source>
</evidence>
<evidence type="ECO:0000313" key="5">
    <source>
        <dbReference type="Proteomes" id="UP000445696"/>
    </source>
</evidence>
<feature type="domain" description="ApaG" evidence="3">
    <location>
        <begin position="8"/>
        <end position="132"/>
    </location>
</feature>
<dbReference type="SUPFAM" id="SSF110069">
    <property type="entry name" value="ApaG-like"/>
    <property type="match status" value="1"/>
</dbReference>
<dbReference type="EMBL" id="WTVA01000015">
    <property type="protein sequence ID" value="MZR24295.1"/>
    <property type="molecule type" value="Genomic_DNA"/>
</dbReference>